<dbReference type="EMBL" id="JAQQKW010000005">
    <property type="protein sequence ID" value="MDC7694744.1"/>
    <property type="molecule type" value="Genomic_DNA"/>
</dbReference>
<organism evidence="1 2">
    <name type="scientific">Asticcacaulis currens</name>
    <dbReference type="NCBI Taxonomy" id="2984210"/>
    <lineage>
        <taxon>Bacteria</taxon>
        <taxon>Pseudomonadati</taxon>
        <taxon>Pseudomonadota</taxon>
        <taxon>Alphaproteobacteria</taxon>
        <taxon>Caulobacterales</taxon>
        <taxon>Caulobacteraceae</taxon>
        <taxon>Asticcacaulis</taxon>
    </lineage>
</organism>
<name>A0ABT5IEY6_9CAUL</name>
<protein>
    <submittedName>
        <fullName evidence="1">Uncharacterized protein</fullName>
    </submittedName>
</protein>
<accession>A0ABT5IEY6</accession>
<reference evidence="1 2" key="1">
    <citation type="submission" date="2023-01" db="EMBL/GenBank/DDBJ databases">
        <title>Novel species of the genus Asticcacaulis isolated from rivers.</title>
        <authorList>
            <person name="Lu H."/>
        </authorList>
    </citation>
    <scope>NUCLEOTIDE SEQUENCE [LARGE SCALE GENOMIC DNA]</scope>
    <source>
        <strain evidence="1 2">DXS10W</strain>
    </source>
</reference>
<keyword evidence="2" id="KW-1185">Reference proteome</keyword>
<dbReference type="Proteomes" id="UP001216595">
    <property type="component" value="Unassembled WGS sequence"/>
</dbReference>
<gene>
    <name evidence="1" type="ORF">PQU94_10665</name>
</gene>
<comment type="caution">
    <text evidence="1">The sequence shown here is derived from an EMBL/GenBank/DDBJ whole genome shotgun (WGS) entry which is preliminary data.</text>
</comment>
<evidence type="ECO:0000313" key="2">
    <source>
        <dbReference type="Proteomes" id="UP001216595"/>
    </source>
</evidence>
<evidence type="ECO:0000313" key="1">
    <source>
        <dbReference type="EMBL" id="MDC7694744.1"/>
    </source>
</evidence>
<proteinExistence type="predicted"/>
<dbReference type="RefSeq" id="WP_272741448.1">
    <property type="nucleotide sequence ID" value="NZ_JAQQKW010000005.1"/>
</dbReference>
<sequence length="144" mass="15632">MRDEADDGDTVTALIALTTPVQASTVGSITHREINQAHLDGCGTTLYRTPDFEKGQPPILWHDDFQTGLMRWHGQLVTLTLKGELKSSVTPVSQFVSADGNLRVTQTLKVTKRLGEELSNMAGTLTLTQKGRSQSVTVYGQSGC</sequence>